<dbReference type="AlphaFoldDB" id="A0A4U5N5A9"/>
<dbReference type="InterPro" id="IPR006149">
    <property type="entry name" value="EB_dom"/>
</dbReference>
<feature type="domain" description="EGF-like" evidence="1">
    <location>
        <begin position="552"/>
        <end position="587"/>
    </location>
</feature>
<dbReference type="EMBL" id="AZBU02000005">
    <property type="protein sequence ID" value="TKR77544.1"/>
    <property type="molecule type" value="Genomic_DNA"/>
</dbReference>
<dbReference type="PANTHER" id="PTHR37157:SF2">
    <property type="entry name" value="EB DOMAIN-CONTAINING PROTEIN-RELATED"/>
    <property type="match status" value="1"/>
</dbReference>
<feature type="domain" description="EGF-like" evidence="1">
    <location>
        <begin position="305"/>
        <end position="331"/>
    </location>
</feature>
<keyword evidence="3" id="KW-1185">Reference proteome</keyword>
<comment type="caution">
    <text evidence="2">The sequence shown here is derived from an EMBL/GenBank/DDBJ whole genome shotgun (WGS) entry which is preliminary data.</text>
</comment>
<protein>
    <recommendedName>
        <fullName evidence="1">EGF-like domain-containing protein</fullName>
    </recommendedName>
</protein>
<dbReference type="Proteomes" id="UP000298663">
    <property type="component" value="Unassembled WGS sequence"/>
</dbReference>
<dbReference type="InterPro" id="IPR006150">
    <property type="entry name" value="Cys_repeat_1"/>
</dbReference>
<organism evidence="2 3">
    <name type="scientific">Steinernema carpocapsae</name>
    <name type="common">Entomopathogenic nematode</name>
    <dbReference type="NCBI Taxonomy" id="34508"/>
    <lineage>
        <taxon>Eukaryota</taxon>
        <taxon>Metazoa</taxon>
        <taxon>Ecdysozoa</taxon>
        <taxon>Nematoda</taxon>
        <taxon>Chromadorea</taxon>
        <taxon>Rhabditida</taxon>
        <taxon>Tylenchina</taxon>
        <taxon>Panagrolaimomorpha</taxon>
        <taxon>Strongyloidoidea</taxon>
        <taxon>Steinernematidae</taxon>
        <taxon>Steinernema</taxon>
    </lineage>
</organism>
<accession>A0A4U5N5A9</accession>
<dbReference type="OrthoDB" id="5874482at2759"/>
<evidence type="ECO:0000313" key="2">
    <source>
        <dbReference type="EMBL" id="TKR77544.1"/>
    </source>
</evidence>
<evidence type="ECO:0000313" key="3">
    <source>
        <dbReference type="Proteomes" id="UP000298663"/>
    </source>
</evidence>
<gene>
    <name evidence="2" type="ORF">L596_018496</name>
</gene>
<feature type="domain" description="EGF-like" evidence="1">
    <location>
        <begin position="614"/>
        <end position="646"/>
    </location>
</feature>
<dbReference type="SMART" id="SM00289">
    <property type="entry name" value="WR1"/>
    <property type="match status" value="6"/>
</dbReference>
<feature type="domain" description="EGF-like" evidence="1">
    <location>
        <begin position="29"/>
        <end position="61"/>
    </location>
</feature>
<feature type="domain" description="EGF-like" evidence="1">
    <location>
        <begin position="423"/>
        <end position="456"/>
    </location>
</feature>
<evidence type="ECO:0000259" key="1">
    <source>
        <dbReference type="SMART" id="SM00181"/>
    </source>
</evidence>
<dbReference type="SMART" id="SM00181">
    <property type="entry name" value="EGF"/>
    <property type="match status" value="6"/>
</dbReference>
<sequence length="648" mass="69395">MIGWAQGECPLNRVKVGDECRPRVFVGDRCRTAEECPQGAICQERTCRCQKGSTWISGACNEAPMCNETQMVRTSAIGAIECVDFAGWNEACGGKLVECSGNLKCSTGRCGCFEELVDGVCLRGDSCGQNKILHRGRCLGNAEERRCQGDADCPQNETCGADLRCKSSPPAICRPDEVRIEEICLQRAALGETCRHGEQCVEARCIEGRCRCAVNEIQVDGRCAKNEGFCREINTIFWQGECLQRSALHQPCVTSSQCPSRSVCYGSLCQCPTGTIVDADGCRESTDSAQVVGKPPGQQCLQPTECASYLSCLNGICQCPIGRSFNGTDCVGSVANPDPNASCGEGKILIGNQCFSLLPPGSTCEHTNQCTDGSICSNGVCKCEGTIAFRGYCIPKGAQKTCQINQVSVNDVCVKTMIPTQHGCEDSLQCLGGSYCDEHNSCQCPAGRKLWMGYCTGGTSPEGRSNNCRPGEIEIQGICLSPQVIGGTCVVTQQCPPSAICDSNNLCKCQNGIVNPDGTCPFSGVNPPSRVCRSYEVESPNGCQKTAPVGGDCKLKEQCVIPNSTCSESSKHCECLPEMEFDGSKCFADSPIKCPPRSVVANGMCYNLVALGQFCQFDAQCLNFGVCREYACQCAYGKTDVGGYCRRL</sequence>
<reference evidence="2 3" key="2">
    <citation type="journal article" date="2019" name="G3 (Bethesda)">
        <title>Hybrid Assembly of the Genome of the Entomopathogenic Nematode Steinernema carpocapsae Identifies the X-Chromosome.</title>
        <authorList>
            <person name="Serra L."/>
            <person name="Macchietto M."/>
            <person name="Macias-Munoz A."/>
            <person name="McGill C.J."/>
            <person name="Rodriguez I.M."/>
            <person name="Rodriguez B."/>
            <person name="Murad R."/>
            <person name="Mortazavi A."/>
        </authorList>
    </citation>
    <scope>NUCLEOTIDE SEQUENCE [LARGE SCALE GENOMIC DNA]</scope>
    <source>
        <strain evidence="2 3">ALL</strain>
    </source>
</reference>
<dbReference type="Pfam" id="PF01683">
    <property type="entry name" value="EB"/>
    <property type="match status" value="7"/>
</dbReference>
<proteinExistence type="predicted"/>
<reference evidence="2 3" key="1">
    <citation type="journal article" date="2015" name="Genome Biol.">
        <title>Comparative genomics of Steinernema reveals deeply conserved gene regulatory networks.</title>
        <authorList>
            <person name="Dillman A.R."/>
            <person name="Macchietto M."/>
            <person name="Porter C.F."/>
            <person name="Rogers A."/>
            <person name="Williams B."/>
            <person name="Antoshechkin I."/>
            <person name="Lee M.M."/>
            <person name="Goodwin Z."/>
            <person name="Lu X."/>
            <person name="Lewis E.E."/>
            <person name="Goodrich-Blair H."/>
            <person name="Stock S.P."/>
            <person name="Adams B.J."/>
            <person name="Sternberg P.W."/>
            <person name="Mortazavi A."/>
        </authorList>
    </citation>
    <scope>NUCLEOTIDE SEQUENCE [LARGE SCALE GENOMIC DNA]</scope>
    <source>
        <strain evidence="2 3">ALL</strain>
    </source>
</reference>
<dbReference type="PANTHER" id="PTHR37157">
    <property type="entry name" value="PRION-LIKE-(Q/N-RICH) DOMAIN-BEARING PROTEIN 25"/>
    <property type="match status" value="1"/>
</dbReference>
<feature type="domain" description="EGF-like" evidence="1">
    <location>
        <begin position="183"/>
        <end position="224"/>
    </location>
</feature>
<dbReference type="InterPro" id="IPR000742">
    <property type="entry name" value="EGF"/>
</dbReference>
<name>A0A4U5N5A9_STECR</name>